<dbReference type="InterPro" id="IPR015700">
    <property type="entry name" value="RPC1"/>
</dbReference>
<evidence type="ECO:0000313" key="13">
    <source>
        <dbReference type="EMBL" id="JAS13778.1"/>
    </source>
</evidence>
<evidence type="ECO:0000259" key="12">
    <source>
        <dbReference type="SMART" id="SM00663"/>
    </source>
</evidence>
<evidence type="ECO:0000256" key="6">
    <source>
        <dbReference type="ARBA" id="ARBA00022723"/>
    </source>
</evidence>
<dbReference type="GO" id="GO:0003899">
    <property type="term" value="F:DNA-directed RNA polymerase activity"/>
    <property type="evidence" value="ECO:0007669"/>
    <property type="project" value="UniProtKB-EC"/>
</dbReference>
<dbReference type="Pfam" id="PF04997">
    <property type="entry name" value="RNA_pol_Rpb1_1"/>
    <property type="match status" value="1"/>
</dbReference>
<dbReference type="InterPro" id="IPR007080">
    <property type="entry name" value="RNA_pol_Rpb1_1"/>
</dbReference>
<evidence type="ECO:0000256" key="2">
    <source>
        <dbReference type="ARBA" id="ARBA00006460"/>
    </source>
</evidence>
<dbReference type="FunFam" id="3.30.1490.180:FF:000002">
    <property type="entry name" value="DNA-directed RNA polymerase subunit"/>
    <property type="match status" value="1"/>
</dbReference>
<dbReference type="Pfam" id="PF04983">
    <property type="entry name" value="RNA_pol_Rpb1_3"/>
    <property type="match status" value="1"/>
</dbReference>
<dbReference type="FunFam" id="1.10.274.100:FF:000003">
    <property type="entry name" value="DNA-directed RNA polymerase subunit"/>
    <property type="match status" value="1"/>
</dbReference>
<dbReference type="GO" id="GO:0000428">
    <property type="term" value="C:DNA-directed RNA polymerase complex"/>
    <property type="evidence" value="ECO:0007669"/>
    <property type="project" value="UniProtKB-KW"/>
</dbReference>
<dbReference type="SMART" id="SM00663">
    <property type="entry name" value="RPOLA_N"/>
    <property type="match status" value="1"/>
</dbReference>
<dbReference type="InterPro" id="IPR000722">
    <property type="entry name" value="RNA_pol_asu"/>
</dbReference>
<accession>A0A1B6CK73</accession>
<keyword evidence="8" id="KW-0460">Magnesium</keyword>
<dbReference type="SUPFAM" id="SSF64484">
    <property type="entry name" value="beta and beta-prime subunits of DNA dependent RNA-polymerase"/>
    <property type="match status" value="1"/>
</dbReference>
<dbReference type="InterPro" id="IPR042102">
    <property type="entry name" value="RNA_pol_Rpb1_3_sf"/>
</dbReference>
<reference evidence="13" key="1">
    <citation type="submission" date="2015-12" db="EMBL/GenBank/DDBJ databases">
        <title>De novo transcriptome assembly of four potential Pierce s Disease insect vectors from Arizona vineyards.</title>
        <authorList>
            <person name="Tassone E.E."/>
        </authorList>
    </citation>
    <scope>NUCLEOTIDE SEQUENCE</scope>
</reference>
<comment type="similarity">
    <text evidence="2 11">Belongs to the RNA polymerase beta' chain family.</text>
</comment>
<dbReference type="PANTHER" id="PTHR48446">
    <property type="entry name" value="DNA-DIRECTED RNA POLYMERASE SUBUNIT BETA' N-TERMINAL SECTION"/>
    <property type="match status" value="1"/>
</dbReference>
<sequence>MVKEQYRQTDVAKKISHVSFGVDGPHQMQQQAHLHVVAKHLYSQDSKRTPVPFGVLDRRMGTNQKDANCASCGKGLNDCIGHYGYIDLELPVFHIGYFRSVINILQSICKNPLCAKVLLPDKERELFYNKLRNPNLSYLTRKALRKQIQDRAKKINVCPHCGDINGLVKKSGLLKITYEKFKSKRPDVVMSLKLAEYNEAIEYNPEIETAKKYGLIKTLNPQEVLRLLESIPEEDIPLLLMNPSVSLPASLILTRIPVPPICIRPSVISDLKAGTNEDDLTMKLSEIVFINDVIAKHRNTAAKAQMMNEDWEFLQLLCALYFNSETSGIPLNLQPKKSSRGLVQRLKGKQGRFRGNLSGKRVDFSSRTVISPDPNLRIEEVGVPVHIAKILTFPERVHPANKALMQKLIINGPDLHPGANYVEQRGSKFKKYLRYGNRLKIAQELKEGDIVERHLRDGDIVLFNRQPSLHKLSIMSHRAKVLEHRTFRFNECVCTPYNADFDGDEMNLHLPQTEEARAEAMVLMGNKSNLVTPRNGELLIAATQDFITGAYLLTQRDNFLTHRQVCQLAATLLVGNDVNLHIDIPMPAILKPKKLWTGKQVFGLLLRPNKSCCIKASLRTKGRAYTKDEDLCVKDSFVVIRNSELLAGSMDKTTLGSGGKNNIFYVLLRDWGETSATTAMWRLGRLASAYLMERGFSIGIGDVTPGLGLLRAKQRLLFGGYSKCDEYIQKMSEGTVGRMQLLQARFTSMISDHR</sequence>
<dbReference type="AlphaFoldDB" id="A0A1B6CK73"/>
<dbReference type="GO" id="GO:0003677">
    <property type="term" value="F:DNA binding"/>
    <property type="evidence" value="ECO:0007669"/>
    <property type="project" value="InterPro"/>
</dbReference>
<evidence type="ECO:0000256" key="8">
    <source>
        <dbReference type="ARBA" id="ARBA00022842"/>
    </source>
</evidence>
<dbReference type="GO" id="GO:0006351">
    <property type="term" value="P:DNA-templated transcription"/>
    <property type="evidence" value="ECO:0007669"/>
    <property type="project" value="InterPro"/>
</dbReference>
<dbReference type="EMBL" id="GEDC01023520">
    <property type="protein sequence ID" value="JAS13778.1"/>
    <property type="molecule type" value="Transcribed_RNA"/>
</dbReference>
<dbReference type="GO" id="GO:0031981">
    <property type="term" value="C:nuclear lumen"/>
    <property type="evidence" value="ECO:0007669"/>
    <property type="project" value="UniProtKB-ARBA"/>
</dbReference>
<keyword evidence="10" id="KW-0539">Nucleus</keyword>
<keyword evidence="6" id="KW-0479">Metal-binding</keyword>
<dbReference type="FunFam" id="2.40.40.20:FF:000019">
    <property type="entry name" value="DNA-directed RNA polymerase II subunit RPB1"/>
    <property type="match status" value="1"/>
</dbReference>
<dbReference type="InterPro" id="IPR007066">
    <property type="entry name" value="RNA_pol_Rpb1_3"/>
</dbReference>
<comment type="function">
    <text evidence="11">DNA-dependent RNA polymerase catalyzes the transcription of DNA into RNA using the four ribonucleoside triphosphates as substrates.</text>
</comment>
<evidence type="ECO:0000256" key="3">
    <source>
        <dbReference type="ARBA" id="ARBA00022478"/>
    </source>
</evidence>
<evidence type="ECO:0000256" key="4">
    <source>
        <dbReference type="ARBA" id="ARBA00022679"/>
    </source>
</evidence>
<protein>
    <recommendedName>
        <fullName evidence="11">DNA-directed RNA polymerase subunit</fullName>
        <ecNumber evidence="11">2.7.7.6</ecNumber>
    </recommendedName>
</protein>
<name>A0A1B6CK73_9HEMI</name>
<evidence type="ECO:0000256" key="10">
    <source>
        <dbReference type="ARBA" id="ARBA00023242"/>
    </source>
</evidence>
<proteinExistence type="inferred from homology"/>
<dbReference type="Gene3D" id="1.10.274.100">
    <property type="entry name" value="RNA polymerase Rpb1, domain 3"/>
    <property type="match status" value="1"/>
</dbReference>
<evidence type="ECO:0000256" key="11">
    <source>
        <dbReference type="RuleBase" id="RU004279"/>
    </source>
</evidence>
<evidence type="ECO:0000256" key="7">
    <source>
        <dbReference type="ARBA" id="ARBA00022833"/>
    </source>
</evidence>
<keyword evidence="9 11" id="KW-0804">Transcription</keyword>
<evidence type="ECO:0000256" key="1">
    <source>
        <dbReference type="ARBA" id="ARBA00004123"/>
    </source>
</evidence>
<dbReference type="PANTHER" id="PTHR48446:SF1">
    <property type="entry name" value="DNA-DIRECTED RNA POLYMERASE SUBUNIT BETA' N-TERMINAL SECTION"/>
    <property type="match status" value="1"/>
</dbReference>
<dbReference type="InterPro" id="IPR006592">
    <property type="entry name" value="RNA_pol_N"/>
</dbReference>
<dbReference type="EC" id="2.7.7.6" evidence="11"/>
<dbReference type="CDD" id="cd02583">
    <property type="entry name" value="RNAP_III_RPC1_N"/>
    <property type="match status" value="1"/>
</dbReference>
<comment type="catalytic activity">
    <reaction evidence="11">
        <text>RNA(n) + a ribonucleoside 5'-triphosphate = RNA(n+1) + diphosphate</text>
        <dbReference type="Rhea" id="RHEA:21248"/>
        <dbReference type="Rhea" id="RHEA-COMP:14527"/>
        <dbReference type="Rhea" id="RHEA-COMP:17342"/>
        <dbReference type="ChEBI" id="CHEBI:33019"/>
        <dbReference type="ChEBI" id="CHEBI:61557"/>
        <dbReference type="ChEBI" id="CHEBI:140395"/>
        <dbReference type="EC" id="2.7.7.6"/>
    </reaction>
</comment>
<dbReference type="InterPro" id="IPR044893">
    <property type="entry name" value="RNA_pol_Rpb1_clamp_domain"/>
</dbReference>
<evidence type="ECO:0000256" key="5">
    <source>
        <dbReference type="ARBA" id="ARBA00022695"/>
    </source>
</evidence>
<keyword evidence="3 11" id="KW-0240">DNA-directed RNA polymerase</keyword>
<organism evidence="13">
    <name type="scientific">Clastoptera arizonana</name>
    <name type="common">Arizona spittle bug</name>
    <dbReference type="NCBI Taxonomy" id="38151"/>
    <lineage>
        <taxon>Eukaryota</taxon>
        <taxon>Metazoa</taxon>
        <taxon>Ecdysozoa</taxon>
        <taxon>Arthropoda</taxon>
        <taxon>Hexapoda</taxon>
        <taxon>Insecta</taxon>
        <taxon>Pterygota</taxon>
        <taxon>Neoptera</taxon>
        <taxon>Paraneoptera</taxon>
        <taxon>Hemiptera</taxon>
        <taxon>Auchenorrhyncha</taxon>
        <taxon>Cercopoidea</taxon>
        <taxon>Clastopteridae</taxon>
        <taxon>Clastoptera</taxon>
    </lineage>
</organism>
<dbReference type="FunFam" id="4.10.860.120:FF:000004">
    <property type="entry name" value="DNA-directed RNA polymerase subunit"/>
    <property type="match status" value="1"/>
</dbReference>
<keyword evidence="7" id="KW-0862">Zinc</keyword>
<comment type="subcellular location">
    <subcellularLocation>
        <location evidence="1">Nucleus</location>
    </subcellularLocation>
</comment>
<evidence type="ECO:0000256" key="9">
    <source>
        <dbReference type="ARBA" id="ARBA00023163"/>
    </source>
</evidence>
<dbReference type="Gene3D" id="3.30.1490.180">
    <property type="entry name" value="RNA polymerase ii"/>
    <property type="match status" value="1"/>
</dbReference>
<dbReference type="Gene3D" id="2.40.40.20">
    <property type="match status" value="1"/>
</dbReference>
<keyword evidence="5 11" id="KW-0548">Nucleotidyltransferase</keyword>
<dbReference type="InterPro" id="IPR035697">
    <property type="entry name" value="RNAP_III_RPC1_N"/>
</dbReference>
<keyword evidence="4 11" id="KW-0808">Transferase</keyword>
<feature type="domain" description="RNA polymerase N-terminal" evidence="12">
    <location>
        <begin position="249"/>
        <end position="554"/>
    </location>
</feature>
<gene>
    <name evidence="13" type="ORF">g.28090</name>
</gene>
<dbReference type="Pfam" id="PF00623">
    <property type="entry name" value="RNA_pol_Rpb1_2"/>
    <property type="match status" value="1"/>
</dbReference>
<dbReference type="Gene3D" id="4.10.860.120">
    <property type="entry name" value="RNA polymerase II, clamp domain"/>
    <property type="match status" value="1"/>
</dbReference>
<dbReference type="GO" id="GO:0046872">
    <property type="term" value="F:metal ion binding"/>
    <property type="evidence" value="ECO:0007669"/>
    <property type="project" value="UniProtKB-KW"/>
</dbReference>